<proteinExistence type="predicted"/>
<accession>V2XAS6</accession>
<dbReference type="AlphaFoldDB" id="V2XAS6"/>
<dbReference type="HOGENOM" id="CLU_137500_1_2_1"/>
<protein>
    <recommendedName>
        <fullName evidence="3">Arrestin-like N-terminal domain-containing protein</fullName>
    </recommendedName>
</protein>
<sequence length="120" mass="13377">MSSLVIPKDGDEFKCGESIKLRVETDPHPGVKQLGVAVRIEPCECWCYADGQHGGVLYSGEFKPYYTNGRPELNYHDTFEVTIPHLFAKGNAVISVAHSALVGYSKKYHYDTTSVTIHMK</sequence>
<evidence type="ECO:0000313" key="2">
    <source>
        <dbReference type="Proteomes" id="UP000017559"/>
    </source>
</evidence>
<organism evidence="1 2">
    <name type="scientific">Moniliophthora roreri (strain MCA 2997)</name>
    <name type="common">Cocoa frosty pod rot fungus</name>
    <name type="synonym">Crinipellis roreri</name>
    <dbReference type="NCBI Taxonomy" id="1381753"/>
    <lineage>
        <taxon>Eukaryota</taxon>
        <taxon>Fungi</taxon>
        <taxon>Dikarya</taxon>
        <taxon>Basidiomycota</taxon>
        <taxon>Agaricomycotina</taxon>
        <taxon>Agaricomycetes</taxon>
        <taxon>Agaricomycetidae</taxon>
        <taxon>Agaricales</taxon>
        <taxon>Marasmiineae</taxon>
        <taxon>Marasmiaceae</taxon>
        <taxon>Moniliophthora</taxon>
    </lineage>
</organism>
<dbReference type="EMBL" id="AWSO01000548">
    <property type="protein sequence ID" value="ESK89595.1"/>
    <property type="molecule type" value="Genomic_DNA"/>
</dbReference>
<keyword evidence="2" id="KW-1185">Reference proteome</keyword>
<dbReference type="OrthoDB" id="2841294at2759"/>
<name>V2XAS6_MONRO</name>
<comment type="caution">
    <text evidence="1">The sequence shown here is derived from an EMBL/GenBank/DDBJ whole genome shotgun (WGS) entry which is preliminary data.</text>
</comment>
<dbReference type="Proteomes" id="UP000017559">
    <property type="component" value="Unassembled WGS sequence"/>
</dbReference>
<evidence type="ECO:0000313" key="1">
    <source>
        <dbReference type="EMBL" id="ESK89595.1"/>
    </source>
</evidence>
<evidence type="ECO:0008006" key="3">
    <source>
        <dbReference type="Google" id="ProtNLM"/>
    </source>
</evidence>
<reference evidence="1 2" key="1">
    <citation type="journal article" date="2014" name="BMC Genomics">
        <title>Genome and secretome analysis of the hemibiotrophic fungal pathogen, Moniliophthora roreri, which causes frosty pod rot disease of cacao: mechanisms of the biotrophic and necrotrophic phases.</title>
        <authorList>
            <person name="Meinhardt L.W."/>
            <person name="Costa G.G.L."/>
            <person name="Thomazella D.P.T."/>
            <person name="Teixeira P.J.P.L."/>
            <person name="Carazzolle M.F."/>
            <person name="Schuster S.C."/>
            <person name="Carlson J.E."/>
            <person name="Guiltinan M.J."/>
            <person name="Mieczkowski P."/>
            <person name="Farmer A."/>
            <person name="Ramaraj T."/>
            <person name="Crozier J."/>
            <person name="Davis R.E."/>
            <person name="Shao J."/>
            <person name="Melnick R.L."/>
            <person name="Pereira G.A.G."/>
            <person name="Bailey B.A."/>
        </authorList>
    </citation>
    <scope>NUCLEOTIDE SEQUENCE [LARGE SCALE GENOMIC DNA]</scope>
    <source>
        <strain evidence="1 2">MCA 2997</strain>
    </source>
</reference>
<gene>
    <name evidence="1" type="ORF">Moror_8666</name>
</gene>
<dbReference type="KEGG" id="mrr:Moror_8666"/>